<organism evidence="2 3">
    <name type="scientific">Candidatus Paraprevotella stercoravium</name>
    <dbReference type="NCBI Taxonomy" id="2838725"/>
    <lineage>
        <taxon>Bacteria</taxon>
        <taxon>Pseudomonadati</taxon>
        <taxon>Bacteroidota</taxon>
        <taxon>Bacteroidia</taxon>
        <taxon>Bacteroidales</taxon>
        <taxon>Prevotellaceae</taxon>
        <taxon>Paraprevotella</taxon>
    </lineage>
</organism>
<keyword evidence="1" id="KW-0812">Transmembrane</keyword>
<comment type="caution">
    <text evidence="2">The sequence shown here is derived from an EMBL/GenBank/DDBJ whole genome shotgun (WGS) entry which is preliminary data.</text>
</comment>
<dbReference type="Pfam" id="PF10825">
    <property type="entry name" value="DUF2752"/>
    <property type="match status" value="1"/>
</dbReference>
<reference evidence="2" key="1">
    <citation type="journal article" date="2021" name="PeerJ">
        <title>Extensive microbial diversity within the chicken gut microbiome revealed by metagenomics and culture.</title>
        <authorList>
            <person name="Gilroy R."/>
            <person name="Ravi A."/>
            <person name="Getino M."/>
            <person name="Pursley I."/>
            <person name="Horton D.L."/>
            <person name="Alikhan N.F."/>
            <person name="Baker D."/>
            <person name="Gharbi K."/>
            <person name="Hall N."/>
            <person name="Watson M."/>
            <person name="Adriaenssens E.M."/>
            <person name="Foster-Nyarko E."/>
            <person name="Jarju S."/>
            <person name="Secka A."/>
            <person name="Antonio M."/>
            <person name="Oren A."/>
            <person name="Chaudhuri R.R."/>
            <person name="La Ragione R."/>
            <person name="Hildebrand F."/>
            <person name="Pallen M.J."/>
        </authorList>
    </citation>
    <scope>NUCLEOTIDE SEQUENCE</scope>
    <source>
        <strain evidence="2">G3-2149</strain>
    </source>
</reference>
<evidence type="ECO:0000256" key="1">
    <source>
        <dbReference type="SAM" id="Phobius"/>
    </source>
</evidence>
<keyword evidence="1" id="KW-0472">Membrane</keyword>
<feature type="transmembrane region" description="Helical" evidence="1">
    <location>
        <begin position="95"/>
        <end position="114"/>
    </location>
</feature>
<accession>A0A9E2P1M4</accession>
<dbReference type="AlphaFoldDB" id="A0A9E2P1M4"/>
<feature type="transmembrane region" description="Helical" evidence="1">
    <location>
        <begin position="62"/>
        <end position="83"/>
    </location>
</feature>
<dbReference type="EMBL" id="JAHLFU010000184">
    <property type="protein sequence ID" value="MBU3853897.1"/>
    <property type="molecule type" value="Genomic_DNA"/>
</dbReference>
<proteinExistence type="predicted"/>
<evidence type="ECO:0000313" key="2">
    <source>
        <dbReference type="EMBL" id="MBU3853897.1"/>
    </source>
</evidence>
<protein>
    <submittedName>
        <fullName evidence="2">DUF2752 domain-containing protein</fullName>
    </submittedName>
</protein>
<dbReference type="Proteomes" id="UP000823865">
    <property type="component" value="Unassembled WGS sequence"/>
</dbReference>
<dbReference type="InterPro" id="IPR021215">
    <property type="entry name" value="DUF2752"/>
</dbReference>
<reference evidence="2" key="2">
    <citation type="submission" date="2021-04" db="EMBL/GenBank/DDBJ databases">
        <authorList>
            <person name="Gilroy R."/>
        </authorList>
    </citation>
    <scope>NUCLEOTIDE SEQUENCE</scope>
    <source>
        <strain evidence="2">G3-2149</strain>
    </source>
</reference>
<gene>
    <name evidence="2" type="ORF">H9789_08820</name>
</gene>
<keyword evidence="1" id="KW-1133">Transmembrane helix</keyword>
<sequence>MKRNVWIILLAIGGIILFTFDPSVSALFPKCPFLMLTGLQCPGCGSQRAIHALLHLDIMAALHYNALLVLSLPLILALLYAEWKRNSNPKLYVRIHHPAVIWSCFGIIVLWWIGRNLWAFLQA</sequence>
<evidence type="ECO:0000313" key="3">
    <source>
        <dbReference type="Proteomes" id="UP000823865"/>
    </source>
</evidence>
<name>A0A9E2P1M4_9BACT</name>